<gene>
    <name evidence="1" type="ORF">RclHR1_00470010</name>
</gene>
<dbReference type="AlphaFoldDB" id="A0A2Z6S099"/>
<organism evidence="1 2">
    <name type="scientific">Rhizophagus clarus</name>
    <dbReference type="NCBI Taxonomy" id="94130"/>
    <lineage>
        <taxon>Eukaryota</taxon>
        <taxon>Fungi</taxon>
        <taxon>Fungi incertae sedis</taxon>
        <taxon>Mucoromycota</taxon>
        <taxon>Glomeromycotina</taxon>
        <taxon>Glomeromycetes</taxon>
        <taxon>Glomerales</taxon>
        <taxon>Glomeraceae</taxon>
        <taxon>Rhizophagus</taxon>
    </lineage>
</organism>
<reference evidence="1 2" key="1">
    <citation type="submission" date="2017-11" db="EMBL/GenBank/DDBJ databases">
        <title>The genome of Rhizophagus clarus HR1 reveals common genetic basis of auxotrophy among arbuscular mycorrhizal fungi.</title>
        <authorList>
            <person name="Kobayashi Y."/>
        </authorList>
    </citation>
    <scope>NUCLEOTIDE SEQUENCE [LARGE SCALE GENOMIC DNA]</scope>
    <source>
        <strain evidence="1 2">HR1</strain>
    </source>
</reference>
<sequence length="87" mass="9543">MIFIYSGKYCIGIDSKYDLNNDRAPVLAVVAENDAGFGTPLAFGLSNKENNWTTSIALKSLKNNIPCDDLPDEKGFQNVLKITIGFL</sequence>
<name>A0A2Z6S099_9GLOM</name>
<proteinExistence type="predicted"/>
<evidence type="ECO:0008006" key="3">
    <source>
        <dbReference type="Google" id="ProtNLM"/>
    </source>
</evidence>
<evidence type="ECO:0000313" key="1">
    <source>
        <dbReference type="EMBL" id="GBC02580.1"/>
    </source>
</evidence>
<evidence type="ECO:0000313" key="2">
    <source>
        <dbReference type="Proteomes" id="UP000247702"/>
    </source>
</evidence>
<accession>A0A2Z6S099</accession>
<comment type="caution">
    <text evidence="1">The sequence shown here is derived from an EMBL/GenBank/DDBJ whole genome shotgun (WGS) entry which is preliminary data.</text>
</comment>
<keyword evidence="2" id="KW-1185">Reference proteome</keyword>
<dbReference type="Proteomes" id="UP000247702">
    <property type="component" value="Unassembled WGS sequence"/>
</dbReference>
<dbReference type="EMBL" id="BEXD01003837">
    <property type="protein sequence ID" value="GBC02580.1"/>
    <property type="molecule type" value="Genomic_DNA"/>
</dbReference>
<protein>
    <recommendedName>
        <fullName evidence="3">MULE transposase domain-containing protein</fullName>
    </recommendedName>
</protein>